<proteinExistence type="predicted"/>
<gene>
    <name evidence="1" type="ORF">GTHE00462_LOCUS30317</name>
</gene>
<name>A0A7S4P7N7_GUITH</name>
<dbReference type="Pfam" id="PF14906">
    <property type="entry name" value="DUF4495"/>
    <property type="match status" value="1"/>
</dbReference>
<accession>A0A7S4P7N7</accession>
<sequence length="750" mass="84423">MRKHSDMDVDFNWFADEDTPESLASRAFECNELLKVAVGQVEKDLLEAASAICGSKNMHPSSLEFELASKLATMDRPSQRKDPEKLLRIAQSQFEQSRLGEACSSLHCAVMVMEERERSLDTSLDSSVSLPGSSDAMSGNTKLSLNALQNMLVQTLTKSLLDAMNEKNVTQMKKAVENLCLLLPQLQVATTVGQQFWLKIKHLFDRQSLAEISSMCKTVEVDATNILDSFTSLHLKVTWKEIVEEATITPLCNFIAELVRGISFPLLMTTTQNLASSIFKASSDSGRLIDIQDVILSLWKQQRLWVRSKIVNLLSEQFRDLTMNDKLEAAEENKAESSDSIKGQIYEGPFDTPQGNQEEFALYCKRASPRCLNVVQSILSICPRHGLLPVEDYYLEFTKQLRINLQAYLISLETSMAEAMHDGIKCAYRAAANTTLIHFALGMISEESYNSQDSGEGAEQRKQMNSCFALVNAFLSKMFQCMITYHVQNCKDVYFNSIIASKWKQGQFLKRDTAVASHGLLLWNLYSKHFLHDLKEFFANSTADLVFGEYLVETSQALVNVYKAISPSRSNMVQYIIDVNFIETVLHSFLDQVQVVNVSKEHRALIALHRKFLRALSFFKAAPLHDVASCFNERFFRADFGMLLKNFKSNYPSEMELASPTKAFNSKATPPLVDLYSLVDGKKVKFSEKGTTFSEIDLSCLGKSKEEIVILLAGIIQQRPELDKLTFPPLDEADAVNVEAINSWLQSHGR</sequence>
<reference evidence="1" key="1">
    <citation type="submission" date="2021-01" db="EMBL/GenBank/DDBJ databases">
        <authorList>
            <person name="Corre E."/>
            <person name="Pelletier E."/>
            <person name="Niang G."/>
            <person name="Scheremetjew M."/>
            <person name="Finn R."/>
            <person name="Kale V."/>
            <person name="Holt S."/>
            <person name="Cochrane G."/>
            <person name="Meng A."/>
            <person name="Brown T."/>
            <person name="Cohen L."/>
        </authorList>
    </citation>
    <scope>NUCLEOTIDE SEQUENCE</scope>
    <source>
        <strain evidence="1">CCMP 2712</strain>
    </source>
</reference>
<organism evidence="1">
    <name type="scientific">Guillardia theta</name>
    <name type="common">Cryptophyte</name>
    <name type="synonym">Cryptomonas phi</name>
    <dbReference type="NCBI Taxonomy" id="55529"/>
    <lineage>
        <taxon>Eukaryota</taxon>
        <taxon>Cryptophyceae</taxon>
        <taxon>Pyrenomonadales</taxon>
        <taxon>Geminigeraceae</taxon>
        <taxon>Guillardia</taxon>
    </lineage>
</organism>
<protein>
    <submittedName>
        <fullName evidence="1">Uncharacterized protein</fullName>
    </submittedName>
</protein>
<dbReference type="InterPro" id="IPR027993">
    <property type="entry name" value="DUF4495"/>
</dbReference>
<dbReference type="EMBL" id="HBKN01038717">
    <property type="protein sequence ID" value="CAE2326146.1"/>
    <property type="molecule type" value="Transcribed_RNA"/>
</dbReference>
<evidence type="ECO:0000313" key="1">
    <source>
        <dbReference type="EMBL" id="CAE2326146.1"/>
    </source>
</evidence>
<dbReference type="AlphaFoldDB" id="A0A7S4P7N7"/>